<keyword evidence="1" id="KW-1133">Transmembrane helix</keyword>
<evidence type="ECO:0000313" key="2">
    <source>
        <dbReference type="EMBL" id="HIH16709.1"/>
    </source>
</evidence>
<reference evidence="3" key="1">
    <citation type="journal article" date="2020" name="bioRxiv">
        <title>A rank-normalized archaeal taxonomy based on genome phylogeny resolves widespread incomplete and uneven classifications.</title>
        <authorList>
            <person name="Rinke C."/>
            <person name="Chuvochina M."/>
            <person name="Mussig A.J."/>
            <person name="Chaumeil P.-A."/>
            <person name="Waite D.W."/>
            <person name="Whitman W.B."/>
            <person name="Parks D.H."/>
            <person name="Hugenholtz P."/>
        </authorList>
    </citation>
    <scope>NUCLEOTIDE SEQUENCE [LARGE SCALE GENOMIC DNA]</scope>
</reference>
<protein>
    <recommendedName>
        <fullName evidence="4">Class III signal peptide-containing protein</fullName>
    </recommendedName>
</protein>
<evidence type="ECO:0000256" key="1">
    <source>
        <dbReference type="SAM" id="Phobius"/>
    </source>
</evidence>
<evidence type="ECO:0008006" key="4">
    <source>
        <dbReference type="Google" id="ProtNLM"/>
    </source>
</evidence>
<name>A0A7J4JJB6_9ARCH</name>
<organism evidence="2 3">
    <name type="scientific">Candidatus Iainarchaeum sp</name>
    <dbReference type="NCBI Taxonomy" id="3101447"/>
    <lineage>
        <taxon>Archaea</taxon>
        <taxon>Candidatus Iainarchaeota</taxon>
        <taxon>Candidatus Iainarchaeia</taxon>
        <taxon>Candidatus Iainarchaeales</taxon>
        <taxon>Candidatus Iainarchaeaceae</taxon>
        <taxon>Candidatus Iainarchaeum</taxon>
    </lineage>
</organism>
<accession>A0A7J4JJB6</accession>
<dbReference type="Proteomes" id="UP000564964">
    <property type="component" value="Unassembled WGS sequence"/>
</dbReference>
<dbReference type="EMBL" id="DUGH01000118">
    <property type="protein sequence ID" value="HIH16709.1"/>
    <property type="molecule type" value="Genomic_DNA"/>
</dbReference>
<keyword evidence="1" id="KW-0472">Membrane</keyword>
<evidence type="ECO:0000313" key="3">
    <source>
        <dbReference type="Proteomes" id="UP000564964"/>
    </source>
</evidence>
<dbReference type="AlphaFoldDB" id="A0A7J4JJB6"/>
<feature type="transmembrane region" description="Helical" evidence="1">
    <location>
        <begin position="12"/>
        <end position="34"/>
    </location>
</feature>
<keyword evidence="1" id="KW-0812">Transmembrane</keyword>
<sequence length="165" mass="17455">MMEHRGQSALEYLMTYGWALVVIVIAVAALVILLNPSQIQGNRCDTKLGPFALSAESSVLTNKATFVLTNGLGVSINYMDFELSGTDNGAAETWFPFDTAGTCNDATLAPNVTGNYTCNFTAGNTIGSGDQYDMTVKLRYATPNVGQAAVADRPVVTAKCTGKVV</sequence>
<gene>
    <name evidence="2" type="ORF">HA252_04860</name>
</gene>
<proteinExistence type="predicted"/>
<comment type="caution">
    <text evidence="2">The sequence shown here is derived from an EMBL/GenBank/DDBJ whole genome shotgun (WGS) entry which is preliminary data.</text>
</comment>